<dbReference type="GeneID" id="25978672"/>
<evidence type="ECO:0000313" key="1">
    <source>
        <dbReference type="EMBL" id="EFX05097.1"/>
    </source>
</evidence>
<dbReference type="HOGENOM" id="CLU_2558497_0_0_1"/>
<protein>
    <submittedName>
        <fullName evidence="1">Uncharacterized protein</fullName>
    </submittedName>
</protein>
<accession>F0XBB6</accession>
<evidence type="ECO:0000313" key="2">
    <source>
        <dbReference type="Proteomes" id="UP000007796"/>
    </source>
</evidence>
<keyword evidence="2" id="KW-1185">Reference proteome</keyword>
<dbReference type="AlphaFoldDB" id="F0XBB6"/>
<sequence length="82" mass="9321">MCRFTQTVYSCDHERLVYHWMCDNLRISGRRCVSHASDIEAKFVAFHVVSYLKARSLSTNGKVIGCHGWKEDSGSVPPDKCV</sequence>
<name>F0XBB6_GROCL</name>
<reference evidence="1 2" key="1">
    <citation type="journal article" date="2011" name="Proc. Natl. Acad. Sci. U.S.A.">
        <title>Genome and transcriptome analyses of the mountain pine beetle-fungal symbiont Grosmannia clavigera, a lodgepole pine pathogen.</title>
        <authorList>
            <person name="DiGuistini S."/>
            <person name="Wang Y."/>
            <person name="Liao N.Y."/>
            <person name="Taylor G."/>
            <person name="Tanguay P."/>
            <person name="Feau N."/>
            <person name="Henrissat B."/>
            <person name="Chan S.K."/>
            <person name="Hesse-Orce U."/>
            <person name="Alamouti S.M."/>
            <person name="Tsui C.K.M."/>
            <person name="Docking R.T."/>
            <person name="Levasseur A."/>
            <person name="Haridas S."/>
            <person name="Robertson G."/>
            <person name="Birol I."/>
            <person name="Holt R.A."/>
            <person name="Marra M.A."/>
            <person name="Hamelin R.C."/>
            <person name="Hirst M."/>
            <person name="Jones S.J.M."/>
            <person name="Bohlmann J."/>
            <person name="Breuil C."/>
        </authorList>
    </citation>
    <scope>NUCLEOTIDE SEQUENCE [LARGE SCALE GENOMIC DNA]</scope>
    <source>
        <strain evidence="2">kw1407 / UAMH 11150</strain>
    </source>
</reference>
<proteinExistence type="predicted"/>
<dbReference type="RefSeq" id="XP_014174579.1">
    <property type="nucleotide sequence ID" value="XM_014319104.1"/>
</dbReference>
<dbReference type="InParanoid" id="F0XBB6"/>
<gene>
    <name evidence="1" type="ORF">CMQ_5359</name>
</gene>
<dbReference type="Proteomes" id="UP000007796">
    <property type="component" value="Unassembled WGS sequence"/>
</dbReference>
<dbReference type="EMBL" id="GL629756">
    <property type="protein sequence ID" value="EFX05097.1"/>
    <property type="molecule type" value="Genomic_DNA"/>
</dbReference>
<organism evidence="2">
    <name type="scientific">Grosmannia clavigera (strain kw1407 / UAMH 11150)</name>
    <name type="common">Blue stain fungus</name>
    <name type="synonym">Graphiocladiella clavigera</name>
    <dbReference type="NCBI Taxonomy" id="655863"/>
    <lineage>
        <taxon>Eukaryota</taxon>
        <taxon>Fungi</taxon>
        <taxon>Dikarya</taxon>
        <taxon>Ascomycota</taxon>
        <taxon>Pezizomycotina</taxon>
        <taxon>Sordariomycetes</taxon>
        <taxon>Sordariomycetidae</taxon>
        <taxon>Ophiostomatales</taxon>
        <taxon>Ophiostomataceae</taxon>
        <taxon>Leptographium</taxon>
    </lineage>
</organism>